<accession>A0ABX5PZY3</accession>
<feature type="chain" id="PRO_5046758504" description="VWFA domain-containing protein" evidence="2">
    <location>
        <begin position="21"/>
        <end position="500"/>
    </location>
</feature>
<protein>
    <recommendedName>
        <fullName evidence="5">VWFA domain-containing protein</fullName>
    </recommendedName>
</protein>
<evidence type="ECO:0000256" key="1">
    <source>
        <dbReference type="SAM" id="Coils"/>
    </source>
</evidence>
<keyword evidence="2" id="KW-0732">Signal</keyword>
<reference evidence="3 4" key="1">
    <citation type="submission" date="2018-06" db="EMBL/GenBank/DDBJ databases">
        <title>Genomic Encyclopedia of Archaeal and Bacterial Type Strains, Phase II (KMG-II): from individual species to whole genera.</title>
        <authorList>
            <person name="Goeker M."/>
        </authorList>
    </citation>
    <scope>NUCLEOTIDE SEQUENCE [LARGE SCALE GENOMIC DNA]</scope>
    <source>
        <strain evidence="3 4">DSM 17205</strain>
    </source>
</reference>
<evidence type="ECO:0000256" key="2">
    <source>
        <dbReference type="SAM" id="SignalP"/>
    </source>
</evidence>
<dbReference type="Proteomes" id="UP000248584">
    <property type="component" value="Unassembled WGS sequence"/>
</dbReference>
<feature type="signal peptide" evidence="2">
    <location>
        <begin position="1"/>
        <end position="20"/>
    </location>
</feature>
<keyword evidence="1" id="KW-0175">Coiled coil</keyword>
<evidence type="ECO:0008006" key="5">
    <source>
        <dbReference type="Google" id="ProtNLM"/>
    </source>
</evidence>
<organism evidence="3 4">
    <name type="scientific">Nonlabens dokdonensis</name>
    <dbReference type="NCBI Taxonomy" id="328515"/>
    <lineage>
        <taxon>Bacteria</taxon>
        <taxon>Pseudomonadati</taxon>
        <taxon>Bacteroidota</taxon>
        <taxon>Flavobacteriia</taxon>
        <taxon>Flavobacteriales</taxon>
        <taxon>Flavobacteriaceae</taxon>
        <taxon>Nonlabens</taxon>
    </lineage>
</organism>
<proteinExistence type="predicted"/>
<sequence length="500" mass="56763">MKNTFLLLFLIIGCFTSVCAQEYHVELSITLKNYTGGFYKNQEIKLTSKTDGKIFKASTNKDGVASFKLPTDDVYTVYISNYSRKRDVIVPNIRGGSMKNTFSYAPDMVEIQKKFEMSANEKLELKTFITTLPDTLKLKSSQKAPPTVNKKFYARTSIQLKDLKNGPLTDEIITITGEKSNKSIQTITDYKGMALVYLPKGDTYSINFIYNKNYAKYTIDYSKASPVIKLRYSYIGTAQIKKRKEIEKLRLARLEEELKKEEEAFKSECDRLGLTLEECRKREIEELMEYNTDEENQVITKVMDRNNWKNKLVVCDLTGSMSPYSAELFIWYALNMSKEKDIQFTFFNDGDDMEDENKMIGETGGIYYSSAIGTDQLLNLSAKVAAAGSGGDVEENDVEAIIRASSAAQPFKNLILIADSDSPVRDMELLENVKHPIHVILCGFDGTVYTDYLNMAWKTKGSIHTIEEDITRIARMSEGQSIKIGDHNYRIMGGSFILID</sequence>
<comment type="caution">
    <text evidence="3">The sequence shown here is derived from an EMBL/GenBank/DDBJ whole genome shotgun (WGS) entry which is preliminary data.</text>
</comment>
<dbReference type="RefSeq" id="WP_015360985.1">
    <property type="nucleotide sequence ID" value="NZ_QKZR01000001.1"/>
</dbReference>
<keyword evidence="4" id="KW-1185">Reference proteome</keyword>
<name>A0ABX5PZY3_9FLAO</name>
<gene>
    <name evidence="3" type="ORF">LX97_00183</name>
</gene>
<evidence type="ECO:0000313" key="4">
    <source>
        <dbReference type="Proteomes" id="UP000248584"/>
    </source>
</evidence>
<feature type="coiled-coil region" evidence="1">
    <location>
        <begin position="237"/>
        <end position="271"/>
    </location>
</feature>
<evidence type="ECO:0000313" key="3">
    <source>
        <dbReference type="EMBL" id="PZX43183.1"/>
    </source>
</evidence>
<dbReference type="EMBL" id="QKZR01000001">
    <property type="protein sequence ID" value="PZX43183.1"/>
    <property type="molecule type" value="Genomic_DNA"/>
</dbReference>